<evidence type="ECO:0000256" key="5">
    <source>
        <dbReference type="ARBA" id="ARBA00023204"/>
    </source>
</evidence>
<keyword evidence="5 6" id="KW-0234">DNA repair</keyword>
<dbReference type="RefSeq" id="WP_005832519.1">
    <property type="nucleotide sequence ID" value="NZ_JADPGA010000026.1"/>
</dbReference>
<evidence type="ECO:0000313" key="8">
    <source>
        <dbReference type="EMBL" id="KAB4108016.1"/>
    </source>
</evidence>
<evidence type="ECO:0000259" key="7">
    <source>
        <dbReference type="Pfam" id="PF04480"/>
    </source>
</evidence>
<dbReference type="InterPro" id="IPR011335">
    <property type="entry name" value="Restrct_endonuc-II-like"/>
</dbReference>
<dbReference type="CDD" id="cd00221">
    <property type="entry name" value="Vsr"/>
    <property type="match status" value="1"/>
</dbReference>
<dbReference type="SUPFAM" id="SSF52980">
    <property type="entry name" value="Restriction endonuclease-like"/>
    <property type="match status" value="1"/>
</dbReference>
<dbReference type="EMBL" id="WCUQ01000012">
    <property type="protein sequence ID" value="KAB4121684.1"/>
    <property type="molecule type" value="Genomic_DNA"/>
</dbReference>
<evidence type="ECO:0000256" key="3">
    <source>
        <dbReference type="ARBA" id="ARBA00022763"/>
    </source>
</evidence>
<organism evidence="8 12">
    <name type="scientific">Bacteroides uniformis</name>
    <dbReference type="NCBI Taxonomy" id="820"/>
    <lineage>
        <taxon>Bacteria</taxon>
        <taxon>Pseudomonadati</taxon>
        <taxon>Bacteroidota</taxon>
        <taxon>Bacteroidia</taxon>
        <taxon>Bacteroidales</taxon>
        <taxon>Bacteroidaceae</taxon>
        <taxon>Bacteroides</taxon>
    </lineage>
</organism>
<dbReference type="EMBL" id="WCTR01000012">
    <property type="protein sequence ID" value="KAB4210752.1"/>
    <property type="molecule type" value="Genomic_DNA"/>
</dbReference>
<evidence type="ECO:0000313" key="11">
    <source>
        <dbReference type="Proteomes" id="UP000438773"/>
    </source>
</evidence>
<evidence type="ECO:0000256" key="2">
    <source>
        <dbReference type="ARBA" id="ARBA00022759"/>
    </source>
</evidence>
<evidence type="ECO:0000313" key="13">
    <source>
        <dbReference type="Proteomes" id="UP000466952"/>
    </source>
</evidence>
<keyword evidence="3 6" id="KW-0227">DNA damage</keyword>
<evidence type="ECO:0000256" key="6">
    <source>
        <dbReference type="PIRNR" id="PIRNR018267"/>
    </source>
</evidence>
<dbReference type="EC" id="3.1.-.-" evidence="6"/>
<dbReference type="NCBIfam" id="TIGR00632">
    <property type="entry name" value="vsr"/>
    <property type="match status" value="1"/>
</dbReference>
<dbReference type="GO" id="GO:0016787">
    <property type="term" value="F:hydrolase activity"/>
    <property type="evidence" value="ECO:0007669"/>
    <property type="project" value="UniProtKB-KW"/>
</dbReference>
<comment type="caution">
    <text evidence="8">The sequence shown here is derived from an EMBL/GenBank/DDBJ whole genome shotgun (WGS) entry which is preliminary data.</text>
</comment>
<dbReference type="Gene3D" id="3.40.960.10">
    <property type="entry name" value="VSR Endonuclease"/>
    <property type="match status" value="1"/>
</dbReference>
<accession>A0A6I0KZF2</accession>
<evidence type="ECO:0000256" key="4">
    <source>
        <dbReference type="ARBA" id="ARBA00022801"/>
    </source>
</evidence>
<evidence type="ECO:0000313" key="12">
    <source>
        <dbReference type="Proteomes" id="UP000441711"/>
    </source>
</evidence>
<dbReference type="Proteomes" id="UP000438773">
    <property type="component" value="Unassembled WGS sequence"/>
</dbReference>
<feature type="domain" description="DUF559" evidence="7">
    <location>
        <begin position="95"/>
        <end position="133"/>
    </location>
</feature>
<dbReference type="Proteomes" id="UP000466952">
    <property type="component" value="Unassembled WGS sequence"/>
</dbReference>
<dbReference type="InterPro" id="IPR007569">
    <property type="entry name" value="DUF559"/>
</dbReference>
<dbReference type="Pfam" id="PF03852">
    <property type="entry name" value="Vsr"/>
    <property type="match status" value="1"/>
</dbReference>
<keyword evidence="4 6" id="KW-0378">Hydrolase</keyword>
<comment type="function">
    <text evidence="6">May nick specific sequences that contain T:G mispairs resulting from m5C-deamination.</text>
</comment>
<proteinExistence type="inferred from homology"/>
<dbReference type="PIRSF" id="PIRSF018267">
    <property type="entry name" value="VSR_endonuc"/>
    <property type="match status" value="1"/>
</dbReference>
<protein>
    <recommendedName>
        <fullName evidence="6">Very short patch repair endonuclease</fullName>
        <ecNumber evidence="6">3.1.-.-</ecNumber>
    </recommendedName>
</protein>
<dbReference type="Proteomes" id="UP000441711">
    <property type="component" value="Unassembled WGS sequence"/>
</dbReference>
<dbReference type="InterPro" id="IPR004603">
    <property type="entry name" value="DNA_mismatch_endonuc_vsr"/>
</dbReference>
<name>A0A6I0KZF2_BACUN</name>
<gene>
    <name evidence="8" type="primary">vsr</name>
    <name evidence="10" type="ORF">GAP55_15760</name>
    <name evidence="8" type="ORF">GAQ70_16805</name>
    <name evidence="9" type="ORF">GAQ75_18520</name>
</gene>
<reference evidence="11 12" key="1">
    <citation type="journal article" date="2019" name="Nat. Med.">
        <title>A library of human gut bacterial isolates paired with longitudinal multiomics data enables mechanistic microbiome research.</title>
        <authorList>
            <person name="Poyet M."/>
            <person name="Groussin M."/>
            <person name="Gibbons S.M."/>
            <person name="Avila-Pacheco J."/>
            <person name="Jiang X."/>
            <person name="Kearney S.M."/>
            <person name="Perrotta A.R."/>
            <person name="Berdy B."/>
            <person name="Zhao S."/>
            <person name="Lieberman T.D."/>
            <person name="Swanson P.K."/>
            <person name="Smith M."/>
            <person name="Roesemann S."/>
            <person name="Alexander J.E."/>
            <person name="Rich S.A."/>
            <person name="Livny J."/>
            <person name="Vlamakis H."/>
            <person name="Clish C."/>
            <person name="Bullock K."/>
            <person name="Deik A."/>
            <person name="Scott J."/>
            <person name="Pierce K.A."/>
            <person name="Xavier R.J."/>
            <person name="Alm E.J."/>
        </authorList>
    </citation>
    <scope>NUCLEOTIDE SEQUENCE [LARGE SCALE GENOMIC DNA]</scope>
    <source>
        <strain evidence="10 13">BIOML-A11</strain>
        <strain evidence="8 12">BIOML-A36</strain>
        <strain evidence="9 11">BIOML-A37</strain>
    </source>
</reference>
<dbReference type="GO" id="GO:0006298">
    <property type="term" value="P:mismatch repair"/>
    <property type="evidence" value="ECO:0007669"/>
    <property type="project" value="UniProtKB-UniRule"/>
</dbReference>
<dbReference type="EMBL" id="WCUP01000012">
    <property type="protein sequence ID" value="KAB4108016.1"/>
    <property type="molecule type" value="Genomic_DNA"/>
</dbReference>
<comment type="similarity">
    <text evidence="6">Belongs to the vsr family.</text>
</comment>
<sequence length="152" mass="18431">MDKLTKEQRSKNMQAIKNKGTKDEVLLAKKLWHIGLRYRKNDNSVFGKPDLTFKRYKIAIFIDSEFFHGKDWETEKYKIKSNREFWWPKIERNITRDIIVNQVLENAGWKVIRFWSKSMRKDINACVETIMHILLEEKDKKINMKQLKQKQL</sequence>
<dbReference type="AlphaFoldDB" id="A0A6I0KZF2"/>
<dbReference type="GO" id="GO:0004519">
    <property type="term" value="F:endonuclease activity"/>
    <property type="evidence" value="ECO:0007669"/>
    <property type="project" value="UniProtKB-KW"/>
</dbReference>
<keyword evidence="1 6" id="KW-0540">Nuclease</keyword>
<dbReference type="Pfam" id="PF04480">
    <property type="entry name" value="DUF559"/>
    <property type="match status" value="1"/>
</dbReference>
<evidence type="ECO:0000313" key="10">
    <source>
        <dbReference type="EMBL" id="KAB4210752.1"/>
    </source>
</evidence>
<keyword evidence="2 6" id="KW-0255">Endonuclease</keyword>
<evidence type="ECO:0000313" key="9">
    <source>
        <dbReference type="EMBL" id="KAB4121684.1"/>
    </source>
</evidence>
<evidence type="ECO:0000256" key="1">
    <source>
        <dbReference type="ARBA" id="ARBA00022722"/>
    </source>
</evidence>